<evidence type="ECO:0000313" key="2">
    <source>
        <dbReference type="Proteomes" id="UP000077748"/>
    </source>
</evidence>
<evidence type="ECO:0000313" key="1">
    <source>
        <dbReference type="EMBL" id="ANI19003.1"/>
    </source>
</evidence>
<dbReference type="EMBL" id="CP015879">
    <property type="protein sequence ID" value="ANI19003.1"/>
    <property type="molecule type" value="Genomic_DNA"/>
</dbReference>
<reference evidence="1 2" key="1">
    <citation type="submission" date="2016-05" db="EMBL/GenBank/DDBJ databases">
        <title>Genome Sequence of Pseudomonas citronellolis Strain SJTE-3, an Estrogens and Persistent Organic Pollutants degradation strain.</title>
        <authorList>
            <person name="Liang R."/>
        </authorList>
    </citation>
    <scope>NUCLEOTIDE SEQUENCE [LARGE SCALE GENOMIC DNA]</scope>
    <source>
        <strain evidence="1 2">SJTE-3</strain>
        <plasmid evidence="2">Plasmid prbl16</plasmid>
    </source>
</reference>
<geneLocation type="plasmid" evidence="2">
    <name>prbl16</name>
</geneLocation>
<organism evidence="1 2">
    <name type="scientific">Pseudomonas citronellolis</name>
    <dbReference type="NCBI Taxonomy" id="53408"/>
    <lineage>
        <taxon>Bacteria</taxon>
        <taxon>Pseudomonadati</taxon>
        <taxon>Pseudomonadota</taxon>
        <taxon>Gammaproteobacteria</taxon>
        <taxon>Pseudomonadales</taxon>
        <taxon>Pseudomonadaceae</taxon>
        <taxon>Pseudomonas</taxon>
    </lineage>
</organism>
<gene>
    <name evidence="1" type="ORF">A9C11_33665</name>
</gene>
<dbReference type="AlphaFoldDB" id="A0A1A9KPU3"/>
<sequence length="98" mass="10782">MKTKKSKFVSNLKLSIGFALYVGCGGDIPAPKAIVPMMYWSVIIADYVLRTTNIIRKLLKPILLHTPLGMAFLATRFALDLALAACHAEMKHIGKPAR</sequence>
<keyword evidence="1" id="KW-0614">Plasmid</keyword>
<name>A0A1A9KPU3_9PSED</name>
<dbReference type="Proteomes" id="UP000077748">
    <property type="component" value="Plasmid pRBL16"/>
</dbReference>
<proteinExistence type="predicted"/>
<accession>A0A1A9KPU3</accession>
<protein>
    <submittedName>
        <fullName evidence="1">Uncharacterized protein</fullName>
    </submittedName>
</protein>
<dbReference type="RefSeq" id="WP_064585201.1">
    <property type="nucleotide sequence ID" value="NZ_CP015879.1"/>
</dbReference>